<dbReference type="Proteomes" id="UP001305421">
    <property type="component" value="Chromosome"/>
</dbReference>
<dbReference type="RefSeq" id="WP_311182584.1">
    <property type="nucleotide sequence ID" value="NZ_CP115543.1"/>
</dbReference>
<comment type="cofactor">
    <cofactor evidence="1">
        <name>L-ascorbate</name>
        <dbReference type="ChEBI" id="CHEBI:38290"/>
    </cofactor>
</comment>
<accession>A0ABY9YC16</accession>
<dbReference type="PANTHER" id="PTHR12117:SF0">
    <property type="entry name" value="PROLYL 3-HYDROXYLASE OGFOD1"/>
    <property type="match status" value="1"/>
</dbReference>
<evidence type="ECO:0000313" key="6">
    <source>
        <dbReference type="Proteomes" id="UP001305421"/>
    </source>
</evidence>
<dbReference type="InterPro" id="IPR044862">
    <property type="entry name" value="Pro_4_hyd_alph_FE2OG_OXY"/>
</dbReference>
<dbReference type="SUPFAM" id="SSF51197">
    <property type="entry name" value="Clavaminate synthase-like"/>
    <property type="match status" value="1"/>
</dbReference>
<dbReference type="PANTHER" id="PTHR12117">
    <property type="entry name" value="HISTONE ACETYLTRANSFERASE COMPLEX"/>
    <property type="match status" value="1"/>
</dbReference>
<dbReference type="Pfam" id="PF13640">
    <property type="entry name" value="2OG-FeII_Oxy_3"/>
    <property type="match status" value="1"/>
</dbReference>
<evidence type="ECO:0000313" key="5">
    <source>
        <dbReference type="EMBL" id="WNH47894.1"/>
    </source>
</evidence>
<dbReference type="InterPro" id="IPR006620">
    <property type="entry name" value="Pro_4_hyd_alph"/>
</dbReference>
<evidence type="ECO:0000256" key="2">
    <source>
        <dbReference type="ARBA" id="ARBA00022964"/>
    </source>
</evidence>
<dbReference type="InterPro" id="IPR051842">
    <property type="entry name" value="uS12_prolyl_hydroxylase"/>
</dbReference>
<evidence type="ECO:0000259" key="4">
    <source>
        <dbReference type="SMART" id="SM00702"/>
    </source>
</evidence>
<gene>
    <name evidence="5" type="ORF">PDM28_14595</name>
</gene>
<proteinExistence type="predicted"/>
<reference evidence="5 6" key="1">
    <citation type="submission" date="2022-12" db="EMBL/GenBank/DDBJ databases">
        <title>Two new species, Stenotrophomonas aracearum and Stenotrophomonas oahuensis, isolated from Anthurium (Araceae family) in Hawaii.</title>
        <authorList>
            <person name="Chunag S.C."/>
            <person name="Dobhal S."/>
            <person name="Alvarez A."/>
            <person name="Arif M."/>
        </authorList>
    </citation>
    <scope>NUCLEOTIDE SEQUENCE [LARGE SCALE GENOMIC DNA]</scope>
    <source>
        <strain evidence="5 6">A5588</strain>
    </source>
</reference>
<organism evidence="5 6">
    <name type="scientific">Stenotrophomonas aracearum</name>
    <dbReference type="NCBI Taxonomy" id="3003272"/>
    <lineage>
        <taxon>Bacteria</taxon>
        <taxon>Pseudomonadati</taxon>
        <taxon>Pseudomonadota</taxon>
        <taxon>Gammaproteobacteria</taxon>
        <taxon>Lysobacterales</taxon>
        <taxon>Lysobacteraceae</taxon>
        <taxon>Stenotrophomonas</taxon>
    </lineage>
</organism>
<protein>
    <submittedName>
        <fullName evidence="5">2OG-Fe(II) oxygenase</fullName>
    </submittedName>
</protein>
<dbReference type="EMBL" id="CP115543">
    <property type="protein sequence ID" value="WNH47894.1"/>
    <property type="molecule type" value="Genomic_DNA"/>
</dbReference>
<sequence length="308" mass="35232">MHKLTAPSILSPKVIANSDSLAQRFNLAAPFPHIVMDDFFAQEFAERLSTEFPAFERGNHVGDNGLPGGKSTLEKIRDLGPAYRQLDETIKSPAFLELLSKITGIGGLLYDPWYLGGGTHENHTGMSLDPHVDFNYHPSERWHRRLNLLVYLNRDWDEHWGGCFELFSDPHASPQPEVSIPPAFNRCVIFETSERSWHGFNAIQLPADQANRSRRSIALYFYTRDRPQDEIADRHTTLYVKRQLPERIAAGRVLDGADVSELQSLIRQRDDHIRSLYAENTALRKAQDQGLTGHLLYLAKRAFVRFRR</sequence>
<dbReference type="SMART" id="SM00702">
    <property type="entry name" value="P4Hc"/>
    <property type="match status" value="1"/>
</dbReference>
<keyword evidence="3" id="KW-0560">Oxidoreductase</keyword>
<evidence type="ECO:0000256" key="3">
    <source>
        <dbReference type="ARBA" id="ARBA00023002"/>
    </source>
</evidence>
<keyword evidence="2" id="KW-0223">Dioxygenase</keyword>
<name>A0ABY9YC16_9GAMM</name>
<dbReference type="Gene3D" id="2.60.120.620">
    <property type="entry name" value="q2cbj1_9rhob like domain"/>
    <property type="match status" value="1"/>
</dbReference>
<keyword evidence="6" id="KW-1185">Reference proteome</keyword>
<evidence type="ECO:0000256" key="1">
    <source>
        <dbReference type="ARBA" id="ARBA00001961"/>
    </source>
</evidence>
<feature type="domain" description="Prolyl 4-hydroxylase alpha subunit" evidence="4">
    <location>
        <begin position="32"/>
        <end position="222"/>
    </location>
</feature>